<protein>
    <submittedName>
        <fullName evidence="2">Protein TIC 55 chloroplastic</fullName>
    </submittedName>
</protein>
<evidence type="ECO:0000256" key="1">
    <source>
        <dbReference type="SAM" id="Phobius"/>
    </source>
</evidence>
<evidence type="ECO:0000313" key="2">
    <source>
        <dbReference type="EMBL" id="KAJ6995263.1"/>
    </source>
</evidence>
<keyword evidence="3" id="KW-1185">Reference proteome</keyword>
<dbReference type="EMBL" id="JAQIZT010000006">
    <property type="protein sequence ID" value="KAJ6995263.1"/>
    <property type="molecule type" value="Genomic_DNA"/>
</dbReference>
<keyword evidence="1" id="KW-0812">Transmembrane</keyword>
<feature type="transmembrane region" description="Helical" evidence="1">
    <location>
        <begin position="33"/>
        <end position="50"/>
    </location>
</feature>
<evidence type="ECO:0000313" key="3">
    <source>
        <dbReference type="Proteomes" id="UP001164929"/>
    </source>
</evidence>
<name>A0AAD6QRT5_9ROSI</name>
<reference evidence="2" key="1">
    <citation type="journal article" date="2023" name="Mol. Ecol. Resour.">
        <title>Chromosome-level genome assembly of a triploid poplar Populus alba 'Berolinensis'.</title>
        <authorList>
            <person name="Chen S."/>
            <person name="Yu Y."/>
            <person name="Wang X."/>
            <person name="Wang S."/>
            <person name="Zhang T."/>
            <person name="Zhou Y."/>
            <person name="He R."/>
            <person name="Meng N."/>
            <person name="Wang Y."/>
            <person name="Liu W."/>
            <person name="Liu Z."/>
            <person name="Liu J."/>
            <person name="Guo Q."/>
            <person name="Huang H."/>
            <person name="Sederoff R.R."/>
            <person name="Wang G."/>
            <person name="Qu G."/>
            <person name="Chen S."/>
        </authorList>
    </citation>
    <scope>NUCLEOTIDE SEQUENCE</scope>
    <source>
        <strain evidence="2">SC-2020</strain>
    </source>
</reference>
<comment type="caution">
    <text evidence="2">The sequence shown here is derived from an EMBL/GenBank/DDBJ whole genome shotgun (WGS) entry which is preliminary data.</text>
</comment>
<keyword evidence="1" id="KW-1133">Transmembrane helix</keyword>
<dbReference type="Proteomes" id="UP001164929">
    <property type="component" value="Chromosome 6"/>
</dbReference>
<sequence length="89" mass="9836">MHAPNLANRYFRHVIHCKGCSGALKAFNTWKKALSAISLALTALAILVFGRQWKAALLVSTSLCLAGVYACSTLIQISTTNFIRTHRRF</sequence>
<accession>A0AAD6QRT5</accession>
<feature type="transmembrane region" description="Helical" evidence="1">
    <location>
        <begin position="56"/>
        <end position="83"/>
    </location>
</feature>
<keyword evidence="1" id="KW-0472">Membrane</keyword>
<gene>
    <name evidence="2" type="ORF">NC653_017901</name>
</gene>
<organism evidence="2 3">
    <name type="scientific">Populus alba x Populus x berolinensis</name>
    <dbReference type="NCBI Taxonomy" id="444605"/>
    <lineage>
        <taxon>Eukaryota</taxon>
        <taxon>Viridiplantae</taxon>
        <taxon>Streptophyta</taxon>
        <taxon>Embryophyta</taxon>
        <taxon>Tracheophyta</taxon>
        <taxon>Spermatophyta</taxon>
        <taxon>Magnoliopsida</taxon>
        <taxon>eudicotyledons</taxon>
        <taxon>Gunneridae</taxon>
        <taxon>Pentapetalae</taxon>
        <taxon>rosids</taxon>
        <taxon>fabids</taxon>
        <taxon>Malpighiales</taxon>
        <taxon>Salicaceae</taxon>
        <taxon>Saliceae</taxon>
        <taxon>Populus</taxon>
    </lineage>
</organism>
<proteinExistence type="predicted"/>
<dbReference type="AlphaFoldDB" id="A0AAD6QRT5"/>